<organism evidence="4 5">
    <name type="scientific">Paracoccus seriniphilus</name>
    <dbReference type="NCBI Taxonomy" id="184748"/>
    <lineage>
        <taxon>Bacteria</taxon>
        <taxon>Pseudomonadati</taxon>
        <taxon>Pseudomonadota</taxon>
        <taxon>Alphaproteobacteria</taxon>
        <taxon>Rhodobacterales</taxon>
        <taxon>Paracoccaceae</taxon>
        <taxon>Paracoccus</taxon>
    </lineage>
</organism>
<reference evidence="4 5" key="1">
    <citation type="submission" date="2017-07" db="EMBL/GenBank/DDBJ databases">
        <authorList>
            <person name="Sun Z.S."/>
            <person name="Albrecht U."/>
            <person name="Echele G."/>
            <person name="Lee C.C."/>
        </authorList>
    </citation>
    <scope>NUCLEOTIDE SEQUENCE [LARGE SCALE GENOMIC DNA]</scope>
    <source>
        <strain evidence="4 5">DSM 14827</strain>
    </source>
</reference>
<evidence type="ECO:0000313" key="5">
    <source>
        <dbReference type="Proteomes" id="UP000198307"/>
    </source>
</evidence>
<evidence type="ECO:0000259" key="2">
    <source>
        <dbReference type="Pfam" id="PF13550"/>
    </source>
</evidence>
<feature type="domain" description="Rcc01698-like C-terminal" evidence="3">
    <location>
        <begin position="1043"/>
        <end position="1143"/>
    </location>
</feature>
<feature type="domain" description="Tip attachment protein J" evidence="2">
    <location>
        <begin position="791"/>
        <end position="951"/>
    </location>
</feature>
<dbReference type="InterPro" id="IPR056490">
    <property type="entry name" value="Rcc01698_C"/>
</dbReference>
<dbReference type="Gene3D" id="3.20.20.80">
    <property type="entry name" value="Glycosidases"/>
    <property type="match status" value="1"/>
</dbReference>
<name>A0A239PP26_9RHOB</name>
<dbReference type="InterPro" id="IPR017853">
    <property type="entry name" value="GH"/>
</dbReference>
<dbReference type="InterPro" id="IPR025195">
    <property type="entry name" value="GTA_TIM_dom"/>
</dbReference>
<feature type="domain" description="GTA TIM-barrel-like" evidence="1">
    <location>
        <begin position="437"/>
        <end position="730"/>
    </location>
</feature>
<dbReference type="Pfam" id="PF13547">
    <property type="entry name" value="GTA_TIM"/>
    <property type="match status" value="1"/>
</dbReference>
<evidence type="ECO:0000259" key="1">
    <source>
        <dbReference type="Pfam" id="PF13547"/>
    </source>
</evidence>
<dbReference type="Pfam" id="PF13550">
    <property type="entry name" value="Phage-tail_3"/>
    <property type="match status" value="1"/>
</dbReference>
<dbReference type="OrthoDB" id="8445115at2"/>
<dbReference type="EMBL" id="FZQB01000002">
    <property type="protein sequence ID" value="SNT71803.1"/>
    <property type="molecule type" value="Genomic_DNA"/>
</dbReference>
<evidence type="ECO:0000313" key="4">
    <source>
        <dbReference type="EMBL" id="SNT71803.1"/>
    </source>
</evidence>
<dbReference type="Pfam" id="PF23666">
    <property type="entry name" value="Rcc01698_C"/>
    <property type="match status" value="1"/>
</dbReference>
<dbReference type="CDD" id="cd19607">
    <property type="entry name" value="GTA_TIM-barrel-like"/>
    <property type="match status" value="1"/>
</dbReference>
<gene>
    <name evidence="4" type="ORF">SAMN05444959_102321</name>
</gene>
<dbReference type="InterPro" id="IPR032876">
    <property type="entry name" value="J_dom"/>
</dbReference>
<keyword evidence="5" id="KW-1185">Reference proteome</keyword>
<evidence type="ECO:0000259" key="3">
    <source>
        <dbReference type="Pfam" id="PF23666"/>
    </source>
</evidence>
<sequence>MATIMLSAVGASIGGSMGGTMLGLSGAVIGRAVGATVGRVIDQRLLGGGSRAVETGRIDRLRLQTAGEGSAIPQVWGQMRLSGHVIWASPLEEIRSTQSGGGKGTPSQPSVTQISYRLSVALALCEGPVLGVGRVWADGEEIAASDLNMRVYCGNENQMPDPAIVAHEGARAPAYRGIAYVVLEDLNLERWGNRMPQLSFEVTCPARDGTGLHHDVRALALIPGTGEYSLATTEVTEDLDLGEMRSVNVNTPMGGTDFRASMETMARELPNVGSVALVVSWFGDDLRINHCQLQPKVEQRQVDGSEMPWMAGGITRGEAREVARREGRPVYGGTPGDDAVVEALQALGEAGQRAVFYPFILMEQLEGNALPNPYGGDSQPVMPWRGRITSSVAAGREGSVDGTALAEAEVATFFGSAEGDDFTRDGTRIEYHGAAEWSYRRFILHYAHLCAAAGGVDAFLIGSEMIGMTQIRGPQNSYPAVAQLRRLAADVRAILGPEVKIGYAADWSEYFGHHPGNGELFFHLDPLWADENIDFIGIDNYMPLSDWRDGEDHLDAHWGDPRNIEYLKSNVCGGEGFDWYYASAEDRNAQRRSPITDGQYDEAWVWKYKDLRSWWQNRHFDRPGGVRSPDATPWVPGSKPIWFTEYGCAALDKATNQPNKFLDAYSSESALPHFSTGLRDDAVQAAYLRAVTSYWADPDNNPAMEDGGRMVDLSRAHVWCWDARPYPAFPGREDLWSDGPAWLRGHWLNGRAGAVALSAVVGDICRAAGVASFDTSRIHGVVRGYMVSGGDTGRAALQPLMLAHGFDAVDGDGTLRFVPRKGLATCDLATADMAVTEDINGFETVRAPEPEVSGRLRLTHVEAGADYGAATAEASLPESAQQTVSDSEFAMSLTRAEGRAIAERWLAEATISRDGARFALPPSLSHLGVGDVLRINDGNAQPRLWRLDRVERAAALTVDAVRVEPGVYRPALSNEDDMSIRRHVPPMPVWPVFLDLPLLKGDEDPCSPYLAATAQPWPGSVAAYVSVEEQGGYGFALRLDQPAAIGRTETALAAARPGVIDRGAPLRIRLKGQTLRSVSGKSLLAGANAVAIGDGSLENWEIFQFRVAEPVGANLWELSERLRGQAGTDGIMPRNWPEGSLVVVLDEAVKQVELAPSARGQERFWRIGPALRAPDDASYRARSTTASGIGLRPYAPCHLRAEGRRISWIRRTRIEGDGWDGPDVPLGETREIYLLRMTQQGQVLFEAQPSAPECEIPADIWQSALAGGAFTISVAQLSDQFGAGPFVRRTFNADE</sequence>
<dbReference type="Proteomes" id="UP000198307">
    <property type="component" value="Unassembled WGS sequence"/>
</dbReference>
<dbReference type="SUPFAM" id="SSF51445">
    <property type="entry name" value="(Trans)glycosidases"/>
    <property type="match status" value="1"/>
</dbReference>
<protein>
    <submittedName>
        <fullName evidence="4">Putative phage tail protein</fullName>
    </submittedName>
</protein>
<proteinExistence type="predicted"/>
<dbReference type="RefSeq" id="WP_089343146.1">
    <property type="nucleotide sequence ID" value="NZ_CP067129.1"/>
</dbReference>
<accession>A0A239PP26</accession>